<comment type="caution">
    <text evidence="2">The sequence shown here is derived from an EMBL/GenBank/DDBJ whole genome shotgun (WGS) entry which is preliminary data.</text>
</comment>
<dbReference type="RefSeq" id="WP_343874791.1">
    <property type="nucleotide sequence ID" value="NZ_BAAAIX010000027.1"/>
</dbReference>
<dbReference type="Proteomes" id="UP001597326">
    <property type="component" value="Unassembled WGS sequence"/>
</dbReference>
<keyword evidence="1" id="KW-0472">Membrane</keyword>
<evidence type="ECO:0000313" key="2">
    <source>
        <dbReference type="EMBL" id="MFD1890441.1"/>
    </source>
</evidence>
<gene>
    <name evidence="2" type="ORF">ACFSCS_09660</name>
</gene>
<protein>
    <submittedName>
        <fullName evidence="2">Methionine/alanine import family NSS transporter small subunit</fullName>
    </submittedName>
</protein>
<evidence type="ECO:0000313" key="3">
    <source>
        <dbReference type="Proteomes" id="UP001597326"/>
    </source>
</evidence>
<organism evidence="2 3">
    <name type="scientific">Luteococcus peritonei</name>
    <dbReference type="NCBI Taxonomy" id="88874"/>
    <lineage>
        <taxon>Bacteria</taxon>
        <taxon>Bacillati</taxon>
        <taxon>Actinomycetota</taxon>
        <taxon>Actinomycetes</taxon>
        <taxon>Propionibacteriales</taxon>
        <taxon>Propionibacteriaceae</taxon>
        <taxon>Luteococcus</taxon>
    </lineage>
</organism>
<dbReference type="InterPro" id="IPR031596">
    <property type="entry name" value="MaAIMP_sms"/>
</dbReference>
<keyword evidence="3" id="KW-1185">Reference proteome</keyword>
<dbReference type="EMBL" id="JBHUFZ010000019">
    <property type="protein sequence ID" value="MFD1890441.1"/>
    <property type="molecule type" value="Genomic_DNA"/>
</dbReference>
<feature type="transmembrane region" description="Helical" evidence="1">
    <location>
        <begin position="6"/>
        <end position="28"/>
    </location>
</feature>
<reference evidence="3" key="1">
    <citation type="journal article" date="2019" name="Int. J. Syst. Evol. Microbiol.">
        <title>The Global Catalogue of Microorganisms (GCM) 10K type strain sequencing project: providing services to taxonomists for standard genome sequencing and annotation.</title>
        <authorList>
            <consortium name="The Broad Institute Genomics Platform"/>
            <consortium name="The Broad Institute Genome Sequencing Center for Infectious Disease"/>
            <person name="Wu L."/>
            <person name="Ma J."/>
        </authorList>
    </citation>
    <scope>NUCLEOTIDE SEQUENCE [LARGE SCALE GENOMIC DNA]</scope>
    <source>
        <strain evidence="3">CAIM 431</strain>
    </source>
</reference>
<sequence>MSTGALVMMAFAIVVIWGGLAWAVSRLYRFPEGSVRLLDDDGRPVEGYAELV</sequence>
<dbReference type="Pfam" id="PF16951">
    <property type="entry name" value="MaAIMP_sms"/>
    <property type="match status" value="1"/>
</dbReference>
<dbReference type="NCBIfam" id="NF033493">
    <property type="entry name" value="MetS_like_NSS"/>
    <property type="match status" value="1"/>
</dbReference>
<name>A0ABW4RVV0_9ACTN</name>
<evidence type="ECO:0000256" key="1">
    <source>
        <dbReference type="SAM" id="Phobius"/>
    </source>
</evidence>
<accession>A0ABW4RVV0</accession>
<keyword evidence="1" id="KW-1133">Transmembrane helix</keyword>
<keyword evidence="1" id="KW-0812">Transmembrane</keyword>
<proteinExistence type="predicted"/>